<proteinExistence type="predicted"/>
<evidence type="ECO:0000313" key="3">
    <source>
        <dbReference type="Proteomes" id="UP000479710"/>
    </source>
</evidence>
<gene>
    <name evidence="2" type="ORF">E2562_034727</name>
</gene>
<comment type="caution">
    <text evidence="2">The sequence shown here is derived from an EMBL/GenBank/DDBJ whole genome shotgun (WGS) entry which is preliminary data.</text>
</comment>
<accession>A0A6G1CAM3</accession>
<dbReference type="EMBL" id="SPHZ02000010">
    <property type="protein sequence ID" value="KAF0897259.1"/>
    <property type="molecule type" value="Genomic_DNA"/>
</dbReference>
<name>A0A6G1CAM3_9ORYZ</name>
<evidence type="ECO:0000313" key="2">
    <source>
        <dbReference type="EMBL" id="KAF0897259.1"/>
    </source>
</evidence>
<evidence type="ECO:0000256" key="1">
    <source>
        <dbReference type="SAM" id="MobiDB-lite"/>
    </source>
</evidence>
<organism evidence="2 3">
    <name type="scientific">Oryza meyeriana var. granulata</name>
    <dbReference type="NCBI Taxonomy" id="110450"/>
    <lineage>
        <taxon>Eukaryota</taxon>
        <taxon>Viridiplantae</taxon>
        <taxon>Streptophyta</taxon>
        <taxon>Embryophyta</taxon>
        <taxon>Tracheophyta</taxon>
        <taxon>Spermatophyta</taxon>
        <taxon>Magnoliopsida</taxon>
        <taxon>Liliopsida</taxon>
        <taxon>Poales</taxon>
        <taxon>Poaceae</taxon>
        <taxon>BOP clade</taxon>
        <taxon>Oryzoideae</taxon>
        <taxon>Oryzeae</taxon>
        <taxon>Oryzinae</taxon>
        <taxon>Oryza</taxon>
        <taxon>Oryza meyeriana</taxon>
    </lineage>
</organism>
<protein>
    <submittedName>
        <fullName evidence="2">Uncharacterized protein</fullName>
    </submittedName>
</protein>
<dbReference type="AlphaFoldDB" id="A0A6G1CAM3"/>
<feature type="region of interest" description="Disordered" evidence="1">
    <location>
        <begin position="1"/>
        <end position="42"/>
    </location>
</feature>
<keyword evidence="3" id="KW-1185">Reference proteome</keyword>
<sequence>MGARARQDKKRPAITRTSALRSDGVGSPPKLHGNAHVTPLPSSMSPVPCVFAASRSASLCPSVGSAFPEIAAVLEVMRSPW</sequence>
<dbReference type="Proteomes" id="UP000479710">
    <property type="component" value="Unassembled WGS sequence"/>
</dbReference>
<reference evidence="2 3" key="1">
    <citation type="submission" date="2019-11" db="EMBL/GenBank/DDBJ databases">
        <title>Whole genome sequence of Oryza granulata.</title>
        <authorList>
            <person name="Li W."/>
        </authorList>
    </citation>
    <scope>NUCLEOTIDE SEQUENCE [LARGE SCALE GENOMIC DNA]</scope>
    <source>
        <strain evidence="3">cv. Menghai</strain>
        <tissue evidence="2">Leaf</tissue>
    </source>
</reference>